<proteinExistence type="predicted"/>
<accession>A0A2T9K4F8</accession>
<evidence type="ECO:0000313" key="1">
    <source>
        <dbReference type="EMBL" id="PVM90681.1"/>
    </source>
</evidence>
<sequence length="106" mass="10915">MQVTSTTQDVVDTLVDSVLLSSPGFKIAAIKAEAREIRGAPQGVVQFTFGGIEWKLGADAAHAAAQDLSIAGAVIEQPEVAQVGRRLAIAAFRAKAAAACLIVRAA</sequence>
<dbReference type="EMBL" id="QDKQ01000034">
    <property type="protein sequence ID" value="PVM90681.1"/>
    <property type="molecule type" value="Genomic_DNA"/>
</dbReference>
<protein>
    <submittedName>
        <fullName evidence="1">Uncharacterized protein</fullName>
    </submittedName>
</protein>
<organism evidence="1 2">
    <name type="scientific">Caulobacter endophyticus</name>
    <dbReference type="NCBI Taxonomy" id="2172652"/>
    <lineage>
        <taxon>Bacteria</taxon>
        <taxon>Pseudomonadati</taxon>
        <taxon>Pseudomonadota</taxon>
        <taxon>Alphaproteobacteria</taxon>
        <taxon>Caulobacterales</taxon>
        <taxon>Caulobacteraceae</taxon>
        <taxon>Caulobacter</taxon>
    </lineage>
</organism>
<comment type="caution">
    <text evidence="1">The sequence shown here is derived from an EMBL/GenBank/DDBJ whole genome shotgun (WGS) entry which is preliminary data.</text>
</comment>
<dbReference type="RefSeq" id="WP_109100667.1">
    <property type="nucleotide sequence ID" value="NZ_QDKQ01000034.1"/>
</dbReference>
<keyword evidence="2" id="KW-1185">Reference proteome</keyword>
<gene>
    <name evidence="1" type="ORF">DDF67_09635</name>
</gene>
<dbReference type="Proteomes" id="UP000245073">
    <property type="component" value="Unassembled WGS sequence"/>
</dbReference>
<evidence type="ECO:0000313" key="2">
    <source>
        <dbReference type="Proteomes" id="UP000245073"/>
    </source>
</evidence>
<name>A0A2T9K4F8_9CAUL</name>
<dbReference type="AlphaFoldDB" id="A0A2T9K4F8"/>
<reference evidence="1 2" key="1">
    <citation type="submission" date="2018-04" db="EMBL/GenBank/DDBJ databases">
        <title>The genome sequence of Caulobacter sp. 744.</title>
        <authorList>
            <person name="Gao J."/>
            <person name="Sun J."/>
        </authorList>
    </citation>
    <scope>NUCLEOTIDE SEQUENCE [LARGE SCALE GENOMIC DNA]</scope>
    <source>
        <strain evidence="1 2">774</strain>
    </source>
</reference>